<dbReference type="AlphaFoldDB" id="A0A5J4YNK4"/>
<protein>
    <recommendedName>
        <fullName evidence="4">F-box domain-containing protein</fullName>
    </recommendedName>
</protein>
<dbReference type="Gene3D" id="2.130.10.10">
    <property type="entry name" value="YVTN repeat-like/Quinoprotein amine dehydrogenase"/>
    <property type="match status" value="1"/>
</dbReference>
<feature type="region of interest" description="Disordered" evidence="1">
    <location>
        <begin position="1"/>
        <end position="22"/>
    </location>
</feature>
<evidence type="ECO:0008006" key="4">
    <source>
        <dbReference type="Google" id="ProtNLM"/>
    </source>
</evidence>
<gene>
    <name evidence="2" type="ORF">FVE85_9281</name>
</gene>
<organism evidence="2 3">
    <name type="scientific">Porphyridium purpureum</name>
    <name type="common">Red alga</name>
    <name type="synonym">Porphyridium cruentum</name>
    <dbReference type="NCBI Taxonomy" id="35688"/>
    <lineage>
        <taxon>Eukaryota</taxon>
        <taxon>Rhodophyta</taxon>
        <taxon>Bangiophyceae</taxon>
        <taxon>Porphyridiales</taxon>
        <taxon>Porphyridiaceae</taxon>
        <taxon>Porphyridium</taxon>
    </lineage>
</organism>
<dbReference type="SUPFAM" id="SSF50969">
    <property type="entry name" value="YVTN repeat-like/Quinoprotein amine dehydrogenase"/>
    <property type="match status" value="1"/>
</dbReference>
<feature type="region of interest" description="Disordered" evidence="1">
    <location>
        <begin position="38"/>
        <end position="74"/>
    </location>
</feature>
<accession>A0A5J4YNK4</accession>
<feature type="compositionally biased region" description="Polar residues" evidence="1">
    <location>
        <begin position="42"/>
        <end position="57"/>
    </location>
</feature>
<dbReference type="Proteomes" id="UP000324585">
    <property type="component" value="Unassembled WGS sequence"/>
</dbReference>
<evidence type="ECO:0000256" key="1">
    <source>
        <dbReference type="SAM" id="MobiDB-lite"/>
    </source>
</evidence>
<sequence length="601" mass="65699">MRKKWAQSNGASGSGSGSGSGFSANGLQLPLWALRGAKAHSRTGSPRATKSWSSSPKTPGGARPSTSNAPLPPRDLWPYENRVIKLDRLPSDVLERVASFLERPRDRLNFALVSSTMFEAAWTFGAYKNSTTDDAWDALAARSGAEVSMNLFPKSFGHVTHARVSADGRHVALITKRRNSYSSLYETELLLWTTRSRQIFAMRVLGDVNGIELLPGRHSRSFVVFGALLSRSKNASAKHDLVCVTSFSVDLCADCTRLLPARRAQAPMCMHQSDETLWELAPPTIDPSGSTSSWTCVAIAPALDGTRLLAGMSDGTLVVYSLRDRSILRLVNAKALLPRNVMIDANTRERLELHGVAFADDLSRMSALFCSVEDASRGPRDVVVNLPVVAEEVASSEQRVESWSHPRYLRRGSSRCAAFSPDLSHVAVYVESKRDWQPSSDPRDIELACEVWKLAQGERVYRIAELVSSQSYPAINRLGCRFVRAKRDAPHGSTESESAALLFLRQINLTERSSKIEHSVYAVYTKSLPSGTTLARTCFQSVRGDASVHAFSCALSPDPAWAVLVSLPAAAASRSSDHRDLSWKVSVRALTQSAPPPHGSH</sequence>
<evidence type="ECO:0000313" key="2">
    <source>
        <dbReference type="EMBL" id="KAA8493009.1"/>
    </source>
</evidence>
<keyword evidence="3" id="KW-1185">Reference proteome</keyword>
<dbReference type="CDD" id="cd09917">
    <property type="entry name" value="F-box_SF"/>
    <property type="match status" value="1"/>
</dbReference>
<dbReference type="InterPro" id="IPR015943">
    <property type="entry name" value="WD40/YVTN_repeat-like_dom_sf"/>
</dbReference>
<reference evidence="3" key="1">
    <citation type="journal article" date="2019" name="Nat. Commun.">
        <title>Expansion of phycobilisome linker gene families in mesophilic red algae.</title>
        <authorList>
            <person name="Lee J."/>
            <person name="Kim D."/>
            <person name="Bhattacharya D."/>
            <person name="Yoon H.S."/>
        </authorList>
    </citation>
    <scope>NUCLEOTIDE SEQUENCE [LARGE SCALE GENOMIC DNA]</scope>
    <source>
        <strain evidence="3">CCMP 1328</strain>
    </source>
</reference>
<dbReference type="InterPro" id="IPR011044">
    <property type="entry name" value="Quino_amine_DH_bsu"/>
</dbReference>
<evidence type="ECO:0000313" key="3">
    <source>
        <dbReference type="Proteomes" id="UP000324585"/>
    </source>
</evidence>
<proteinExistence type="predicted"/>
<dbReference type="EMBL" id="VRMN01000008">
    <property type="protein sequence ID" value="KAA8493009.1"/>
    <property type="molecule type" value="Genomic_DNA"/>
</dbReference>
<comment type="caution">
    <text evidence="2">The sequence shown here is derived from an EMBL/GenBank/DDBJ whole genome shotgun (WGS) entry which is preliminary data.</text>
</comment>
<name>A0A5J4YNK4_PORPP</name>